<evidence type="ECO:0000256" key="3">
    <source>
        <dbReference type="ARBA" id="ARBA00022917"/>
    </source>
</evidence>
<evidence type="ECO:0000256" key="2">
    <source>
        <dbReference type="ARBA" id="ARBA00022768"/>
    </source>
</evidence>
<evidence type="ECO:0000256" key="5">
    <source>
        <dbReference type="SAM" id="MobiDB-lite"/>
    </source>
</evidence>
<proteinExistence type="inferred from homology"/>
<dbReference type="SUPFAM" id="SSF47616">
    <property type="entry name" value="GST C-terminal domain-like"/>
    <property type="match status" value="1"/>
</dbReference>
<evidence type="ECO:0000259" key="6">
    <source>
        <dbReference type="SMART" id="SM00888"/>
    </source>
</evidence>
<dbReference type="Pfam" id="PF10587">
    <property type="entry name" value="EF-1_beta_acid"/>
    <property type="match status" value="1"/>
</dbReference>
<feature type="domain" description="Translation elongation factor EF1B beta/delta subunit guanine nucleotide exchange" evidence="6">
    <location>
        <begin position="135"/>
        <end position="221"/>
    </location>
</feature>
<dbReference type="InterPro" id="IPR018940">
    <property type="entry name" value="EF-1_beta_acid_region_euk"/>
</dbReference>
<sequence length="221" mass="24544">MTPVDLKSPAGVKELDTFLADRSYIEGFQPSQADVVVFNELNKTPALSTPNVLRWYNHMKSFDTNEKKTFPNKQAPAKFTGGSGSAATKNEDDADDVDLFGSDDEEEDAEAARVREERLKAYAAKKSNKPALIAKSSIVLDVKPWDDETDMKEMEAKVRSITKDGLVWGAAKLVPVGYGINKLQIMCVVEDDKISIEELSEEIQEFEDFVQSVDIAAFNKI</sequence>
<comment type="similarity">
    <text evidence="1 4">Belongs to the EF-1-beta/EF-1-delta family.</text>
</comment>
<dbReference type="InterPro" id="IPR014038">
    <property type="entry name" value="EF1B_bsu/dsu_GNE"/>
</dbReference>
<dbReference type="AlphaFoldDB" id="A0A9P0A312"/>
<dbReference type="Gene3D" id="1.20.1050.130">
    <property type="match status" value="1"/>
</dbReference>
<dbReference type="Gene3D" id="3.30.70.60">
    <property type="match status" value="1"/>
</dbReference>
<dbReference type="InterPro" id="IPR049720">
    <property type="entry name" value="EF1B_bsu/dsu"/>
</dbReference>
<dbReference type="InterPro" id="IPR014717">
    <property type="entry name" value="Transl_elong_EF1B/ribsomal_bS6"/>
</dbReference>
<evidence type="ECO:0000313" key="9">
    <source>
        <dbReference type="Proteomes" id="UP001152759"/>
    </source>
</evidence>
<dbReference type="SMART" id="SM01182">
    <property type="entry name" value="EF-1_beta_acid"/>
    <property type="match status" value="1"/>
</dbReference>
<name>A0A9P0A312_BEMTA</name>
<dbReference type="PANTHER" id="PTHR11595:SF21">
    <property type="entry name" value="ELONGATION FACTOR 1-BETA"/>
    <property type="match status" value="1"/>
</dbReference>
<dbReference type="InterPro" id="IPR036219">
    <property type="entry name" value="eEF-1beta-like_sf"/>
</dbReference>
<dbReference type="Pfam" id="PF00736">
    <property type="entry name" value="EF1_GNE"/>
    <property type="match status" value="1"/>
</dbReference>
<dbReference type="InterPro" id="IPR001326">
    <property type="entry name" value="Transl_elong_EF1B_B/D_CS"/>
</dbReference>
<accession>A0A9P0A312</accession>
<protein>
    <recommendedName>
        <fullName evidence="10">Elongation factor 1-beta</fullName>
    </recommendedName>
</protein>
<dbReference type="GO" id="GO:0003746">
    <property type="term" value="F:translation elongation factor activity"/>
    <property type="evidence" value="ECO:0007669"/>
    <property type="project" value="UniProtKB-KW"/>
</dbReference>
<dbReference type="GO" id="GO:0005085">
    <property type="term" value="F:guanyl-nucleotide exchange factor activity"/>
    <property type="evidence" value="ECO:0007669"/>
    <property type="project" value="TreeGrafter"/>
</dbReference>
<dbReference type="FunFam" id="3.30.70.60:FF:000001">
    <property type="entry name" value="Elongation factor 1-beta 1 like"/>
    <property type="match status" value="1"/>
</dbReference>
<dbReference type="PROSITE" id="PS00825">
    <property type="entry name" value="EF1BD_2"/>
    <property type="match status" value="1"/>
</dbReference>
<feature type="region of interest" description="Disordered" evidence="5">
    <location>
        <begin position="65"/>
        <end position="96"/>
    </location>
</feature>
<feature type="domain" description="Elongation factor 1 beta central acidic region eukaryote" evidence="7">
    <location>
        <begin position="99"/>
        <end position="126"/>
    </location>
</feature>
<evidence type="ECO:0008006" key="10">
    <source>
        <dbReference type="Google" id="ProtNLM"/>
    </source>
</evidence>
<keyword evidence="9" id="KW-1185">Reference proteome</keyword>
<dbReference type="InterPro" id="IPR036282">
    <property type="entry name" value="Glutathione-S-Trfase_C_sf"/>
</dbReference>
<dbReference type="GO" id="GO:0005829">
    <property type="term" value="C:cytosol"/>
    <property type="evidence" value="ECO:0007669"/>
    <property type="project" value="TreeGrafter"/>
</dbReference>
<evidence type="ECO:0000256" key="4">
    <source>
        <dbReference type="RuleBase" id="RU003791"/>
    </source>
</evidence>
<keyword evidence="3 4" id="KW-0648">Protein biosynthesis</keyword>
<dbReference type="GO" id="GO:0005853">
    <property type="term" value="C:eukaryotic translation elongation factor 1 complex"/>
    <property type="evidence" value="ECO:0007669"/>
    <property type="project" value="InterPro"/>
</dbReference>
<dbReference type="PANTHER" id="PTHR11595">
    <property type="entry name" value="EF-HAND AND COILED-COIL DOMAIN-CONTAINING FAMILY MEMBER"/>
    <property type="match status" value="1"/>
</dbReference>
<keyword evidence="2 4" id="KW-0251">Elongation factor</keyword>
<dbReference type="SMART" id="SM00888">
    <property type="entry name" value="EF1_GNE"/>
    <property type="match status" value="1"/>
</dbReference>
<evidence type="ECO:0000256" key="1">
    <source>
        <dbReference type="ARBA" id="ARBA00007411"/>
    </source>
</evidence>
<dbReference type="Proteomes" id="UP001152759">
    <property type="component" value="Chromosome 2"/>
</dbReference>
<organism evidence="8 9">
    <name type="scientific">Bemisia tabaci</name>
    <name type="common">Sweetpotato whitefly</name>
    <name type="synonym">Aleurodes tabaci</name>
    <dbReference type="NCBI Taxonomy" id="7038"/>
    <lineage>
        <taxon>Eukaryota</taxon>
        <taxon>Metazoa</taxon>
        <taxon>Ecdysozoa</taxon>
        <taxon>Arthropoda</taxon>
        <taxon>Hexapoda</taxon>
        <taxon>Insecta</taxon>
        <taxon>Pterygota</taxon>
        <taxon>Neoptera</taxon>
        <taxon>Paraneoptera</taxon>
        <taxon>Hemiptera</taxon>
        <taxon>Sternorrhyncha</taxon>
        <taxon>Aleyrodoidea</taxon>
        <taxon>Aleyrodidae</taxon>
        <taxon>Aleyrodinae</taxon>
        <taxon>Bemisia</taxon>
    </lineage>
</organism>
<evidence type="ECO:0000259" key="7">
    <source>
        <dbReference type="SMART" id="SM01182"/>
    </source>
</evidence>
<dbReference type="SUPFAM" id="SSF54984">
    <property type="entry name" value="eEF-1beta-like"/>
    <property type="match status" value="1"/>
</dbReference>
<dbReference type="CDD" id="cd00292">
    <property type="entry name" value="EF1B"/>
    <property type="match status" value="1"/>
</dbReference>
<evidence type="ECO:0000313" key="8">
    <source>
        <dbReference type="EMBL" id="CAH0384688.1"/>
    </source>
</evidence>
<gene>
    <name evidence="8" type="ORF">BEMITA_LOCUS3988</name>
</gene>
<dbReference type="EMBL" id="OU963863">
    <property type="protein sequence ID" value="CAH0384688.1"/>
    <property type="molecule type" value="Genomic_DNA"/>
</dbReference>
<reference evidence="8" key="1">
    <citation type="submission" date="2021-12" db="EMBL/GenBank/DDBJ databases">
        <authorList>
            <person name="King R."/>
        </authorList>
    </citation>
    <scope>NUCLEOTIDE SEQUENCE</scope>
</reference>